<dbReference type="Gene3D" id="3.20.20.120">
    <property type="entry name" value="Enolase-like C-terminal domain"/>
    <property type="match status" value="1"/>
</dbReference>
<evidence type="ECO:0000313" key="2">
    <source>
        <dbReference type="EMBL" id="MDR6336112.1"/>
    </source>
</evidence>
<dbReference type="EMBL" id="JAVDPY010000010">
    <property type="protein sequence ID" value="MDR6336112.1"/>
    <property type="molecule type" value="Genomic_DNA"/>
</dbReference>
<reference evidence="1" key="1">
    <citation type="submission" date="2022-12" db="EMBL/GenBank/DDBJ databases">
        <title>Reference genome sequencing for broad-spectrum identification of bacterial and archaeal isolates by mass spectrometry.</title>
        <authorList>
            <person name="Sekiguchi Y."/>
            <person name="Tourlousse D.M."/>
        </authorList>
    </citation>
    <scope>NUCLEOTIDE SEQUENCE</scope>
    <source>
        <strain evidence="1">301</strain>
    </source>
</reference>
<dbReference type="GeneID" id="95765306"/>
<organism evidence="1 3">
    <name type="scientific">Xanthobacter flavus</name>
    <dbReference type="NCBI Taxonomy" id="281"/>
    <lineage>
        <taxon>Bacteria</taxon>
        <taxon>Pseudomonadati</taxon>
        <taxon>Pseudomonadota</taxon>
        <taxon>Alphaproteobacteria</taxon>
        <taxon>Hyphomicrobiales</taxon>
        <taxon>Xanthobacteraceae</taxon>
        <taxon>Xanthobacter</taxon>
    </lineage>
</organism>
<protein>
    <submittedName>
        <fullName evidence="2">L-alanine-DL-glutamate epimerase-like enolase superfamily enzyme</fullName>
    </submittedName>
</protein>
<dbReference type="RefSeq" id="WP_281809577.1">
    <property type="nucleotide sequence ID" value="NZ_BSDO01000009.1"/>
</dbReference>
<proteinExistence type="predicted"/>
<dbReference type="InterPro" id="IPR036849">
    <property type="entry name" value="Enolase-like_C_sf"/>
</dbReference>
<sequence length="470" mass="49329">MPFPRITIREVEIGERLMPFVRPFRFGPSVVETAPQAFVKVAAEVEGFGPATGMAAEMMMPRWFDKAPHKSPLDTVDDLRRGLAQAARVYANALPSSAFGLSVAARAPQLMWGKREGVPPLAAGFGPALLDKAVLDALLRAMGLGLVAGLKANVMGLDGRLSPDLSAGQIGGFLAALTPAPAVALRHTVGLMDPLDGPHGLAAEIAAARLAFFKIKIGGDLAADIARLEEIAAILAASAPGYVATLDANEQYDPDRLMALAEALDGPRLAAFRARLLYVEQPFDRAQTFAAPLPPLDGLPVIIDEADDAPDAFPRAAALGYRGVSSKSCKGLYKAILNAARVKAWNAGGARAPFLISAEDLTCQPGLGIEQDTALVAALGLAHGERNGHHYVDGFGPAPEREARAFFDAHPDLYTQRGGLLGLDVSRGLLPTRSLLEAPGFARAAEPDWASLTPIAPAAVPEPIPHGTLA</sequence>
<accession>A0A9W6CT81</accession>
<dbReference type="Proteomes" id="UP001245370">
    <property type="component" value="Unassembled WGS sequence"/>
</dbReference>
<evidence type="ECO:0000313" key="1">
    <source>
        <dbReference type="EMBL" id="GLI24862.1"/>
    </source>
</evidence>
<dbReference type="SUPFAM" id="SSF51604">
    <property type="entry name" value="Enolase C-terminal domain-like"/>
    <property type="match status" value="1"/>
</dbReference>
<comment type="caution">
    <text evidence="1">The sequence shown here is derived from an EMBL/GenBank/DDBJ whole genome shotgun (WGS) entry which is preliminary data.</text>
</comment>
<evidence type="ECO:0000313" key="4">
    <source>
        <dbReference type="Proteomes" id="UP001245370"/>
    </source>
</evidence>
<dbReference type="AlphaFoldDB" id="A0A9W6CT81"/>
<reference evidence="2 4" key="2">
    <citation type="submission" date="2023-07" db="EMBL/GenBank/DDBJ databases">
        <title>Genomic Encyclopedia of Type Strains, Phase IV (KMG-IV): sequencing the most valuable type-strain genomes for metagenomic binning, comparative biology and taxonomic classification.</title>
        <authorList>
            <person name="Goeker M."/>
        </authorList>
    </citation>
    <scope>NUCLEOTIDE SEQUENCE [LARGE SCALE GENOMIC DNA]</scope>
    <source>
        <strain evidence="2 4">DSM 338</strain>
    </source>
</reference>
<keyword evidence="4" id="KW-1185">Reference proteome</keyword>
<gene>
    <name evidence="2" type="ORF">GGQ86_004610</name>
    <name evidence="1" type="ORF">XFLAVUS301_45360</name>
</gene>
<name>A0A9W6CT81_XANFL</name>
<dbReference type="EMBL" id="BSDO01000009">
    <property type="protein sequence ID" value="GLI24862.1"/>
    <property type="molecule type" value="Genomic_DNA"/>
</dbReference>
<evidence type="ECO:0000313" key="3">
    <source>
        <dbReference type="Proteomes" id="UP001144397"/>
    </source>
</evidence>
<dbReference type="Proteomes" id="UP001144397">
    <property type="component" value="Unassembled WGS sequence"/>
</dbReference>